<sequence>MWEAHNNEVWANRIENAATEDQSIWKLTRTHTNNKLKMPPLRRINTIAYSDAEKAEEIAINLQDQFTPNKISDKSSDKIVRKIVRKFLKNKPTTTIDPANLEGSHRGIKAPKRKTTGRRWITNDLMKC</sequence>
<feature type="compositionally biased region" description="Basic residues" evidence="1">
    <location>
        <begin position="106"/>
        <end position="115"/>
    </location>
</feature>
<evidence type="ECO:0000256" key="1">
    <source>
        <dbReference type="SAM" id="MobiDB-lite"/>
    </source>
</evidence>
<organism evidence="2 3">
    <name type="scientific">Argiope bruennichi</name>
    <name type="common">Wasp spider</name>
    <name type="synonym">Aranea bruennichi</name>
    <dbReference type="NCBI Taxonomy" id="94029"/>
    <lineage>
        <taxon>Eukaryota</taxon>
        <taxon>Metazoa</taxon>
        <taxon>Ecdysozoa</taxon>
        <taxon>Arthropoda</taxon>
        <taxon>Chelicerata</taxon>
        <taxon>Arachnida</taxon>
        <taxon>Araneae</taxon>
        <taxon>Araneomorphae</taxon>
        <taxon>Entelegynae</taxon>
        <taxon>Araneoidea</taxon>
        <taxon>Araneidae</taxon>
        <taxon>Argiope</taxon>
    </lineage>
</organism>
<reference evidence="2" key="2">
    <citation type="submission" date="2020-06" db="EMBL/GenBank/DDBJ databases">
        <authorList>
            <person name="Sheffer M."/>
        </authorList>
    </citation>
    <scope>NUCLEOTIDE SEQUENCE</scope>
</reference>
<dbReference type="AlphaFoldDB" id="A0A8T0FUP6"/>
<gene>
    <name evidence="2" type="ORF">HNY73_004073</name>
</gene>
<reference evidence="2" key="1">
    <citation type="journal article" date="2020" name="bioRxiv">
        <title>Chromosome-level reference genome of the European wasp spider Argiope bruennichi: a resource for studies on range expansion and evolutionary adaptation.</title>
        <authorList>
            <person name="Sheffer M.M."/>
            <person name="Hoppe A."/>
            <person name="Krehenwinkel H."/>
            <person name="Uhl G."/>
            <person name="Kuss A.W."/>
            <person name="Jensen L."/>
            <person name="Jensen C."/>
            <person name="Gillespie R.G."/>
            <person name="Hoff K.J."/>
            <person name="Prost S."/>
        </authorList>
    </citation>
    <scope>NUCLEOTIDE SEQUENCE</scope>
</reference>
<evidence type="ECO:0000313" key="2">
    <source>
        <dbReference type="EMBL" id="KAF8792483.1"/>
    </source>
</evidence>
<name>A0A8T0FUP6_ARGBR</name>
<accession>A0A8T0FUP6</accession>
<dbReference type="EMBL" id="JABXBU010000003">
    <property type="protein sequence ID" value="KAF8792483.1"/>
    <property type="molecule type" value="Genomic_DNA"/>
</dbReference>
<protein>
    <submittedName>
        <fullName evidence="2">Uncharacterized protein</fullName>
    </submittedName>
</protein>
<evidence type="ECO:0000313" key="3">
    <source>
        <dbReference type="Proteomes" id="UP000807504"/>
    </source>
</evidence>
<keyword evidence="3" id="KW-1185">Reference proteome</keyword>
<feature type="region of interest" description="Disordered" evidence="1">
    <location>
        <begin position="94"/>
        <end position="115"/>
    </location>
</feature>
<dbReference type="Proteomes" id="UP000807504">
    <property type="component" value="Unassembled WGS sequence"/>
</dbReference>
<comment type="caution">
    <text evidence="2">The sequence shown here is derived from an EMBL/GenBank/DDBJ whole genome shotgun (WGS) entry which is preliminary data.</text>
</comment>
<proteinExistence type="predicted"/>